<proteinExistence type="predicted"/>
<comment type="caution">
    <text evidence="4">The sequence shown here is derived from an EMBL/GenBank/DDBJ whole genome shotgun (WGS) entry which is preliminary data.</text>
</comment>
<dbReference type="Pfam" id="PF00515">
    <property type="entry name" value="TPR_1"/>
    <property type="match status" value="1"/>
</dbReference>
<dbReference type="InterPro" id="IPR019734">
    <property type="entry name" value="TPR_rpt"/>
</dbReference>
<evidence type="ECO:0000256" key="1">
    <source>
        <dbReference type="ARBA" id="ARBA00022737"/>
    </source>
</evidence>
<dbReference type="AlphaFoldDB" id="A0A4Q7E2I5"/>
<evidence type="ECO:0000256" key="2">
    <source>
        <dbReference type="ARBA" id="ARBA00022803"/>
    </source>
</evidence>
<reference evidence="4 5" key="1">
    <citation type="submission" date="2018-11" db="EMBL/GenBank/DDBJ databases">
        <title>Whole genome sequencing of an environmental sample.</title>
        <authorList>
            <person name="Sarangi A.N."/>
            <person name="Singh D."/>
            <person name="Tripathy S."/>
        </authorList>
    </citation>
    <scope>NUCLEOTIDE SEQUENCE [LARGE SCALE GENOMIC DNA]</scope>
    <source>
        <strain evidence="4 5">Lakshadweep</strain>
    </source>
</reference>
<keyword evidence="2 3" id="KW-0802">TPR repeat</keyword>
<dbReference type="PROSITE" id="PS50005">
    <property type="entry name" value="TPR"/>
    <property type="match status" value="2"/>
</dbReference>
<dbReference type="PANTHER" id="PTHR44858:SF1">
    <property type="entry name" value="UDP-N-ACETYLGLUCOSAMINE--PEPTIDE N-ACETYLGLUCOSAMINYLTRANSFERASE SPINDLY-RELATED"/>
    <property type="match status" value="1"/>
</dbReference>
<dbReference type="PANTHER" id="PTHR44858">
    <property type="entry name" value="TETRATRICOPEPTIDE REPEAT PROTEIN 6"/>
    <property type="match status" value="1"/>
</dbReference>
<feature type="repeat" description="TPR" evidence="3">
    <location>
        <begin position="110"/>
        <end position="143"/>
    </location>
</feature>
<dbReference type="Pfam" id="PF07719">
    <property type="entry name" value="TPR_2"/>
    <property type="match status" value="1"/>
</dbReference>
<dbReference type="Gene3D" id="1.25.40.10">
    <property type="entry name" value="Tetratricopeptide repeat domain"/>
    <property type="match status" value="2"/>
</dbReference>
<accession>A0A4Q7E2I5</accession>
<dbReference type="OrthoDB" id="508486at2"/>
<gene>
    <name evidence="4" type="ORF">DYY88_21725</name>
</gene>
<evidence type="ECO:0000256" key="3">
    <source>
        <dbReference type="PROSITE-ProRule" id="PRU00339"/>
    </source>
</evidence>
<evidence type="ECO:0000313" key="4">
    <source>
        <dbReference type="EMBL" id="RZM75252.1"/>
    </source>
</evidence>
<feature type="repeat" description="TPR" evidence="3">
    <location>
        <begin position="76"/>
        <end position="109"/>
    </location>
</feature>
<dbReference type="RefSeq" id="WP_044148830.1">
    <property type="nucleotide sequence ID" value="NZ_QVFV01000009.1"/>
</dbReference>
<evidence type="ECO:0000313" key="5">
    <source>
        <dbReference type="Proteomes" id="UP000292459"/>
    </source>
</evidence>
<organism evidence="4 5">
    <name type="scientific">Leptolyngbya iicbica LK</name>
    <dbReference type="NCBI Taxonomy" id="2294035"/>
    <lineage>
        <taxon>Bacteria</taxon>
        <taxon>Bacillati</taxon>
        <taxon>Cyanobacteriota</taxon>
        <taxon>Cyanophyceae</taxon>
        <taxon>Leptolyngbyales</taxon>
        <taxon>Leptolyngbyaceae</taxon>
        <taxon>Leptolyngbya group</taxon>
        <taxon>Leptolyngbya</taxon>
        <taxon>Leptolyngbya iicbica</taxon>
    </lineage>
</organism>
<protein>
    <submittedName>
        <fullName evidence="4">Tetratricopeptide repeat protein</fullName>
    </submittedName>
</protein>
<keyword evidence="1" id="KW-0677">Repeat</keyword>
<dbReference type="InterPro" id="IPR011990">
    <property type="entry name" value="TPR-like_helical_dom_sf"/>
</dbReference>
<dbReference type="SMART" id="SM00028">
    <property type="entry name" value="TPR"/>
    <property type="match status" value="5"/>
</dbReference>
<dbReference type="InterPro" id="IPR013105">
    <property type="entry name" value="TPR_2"/>
</dbReference>
<keyword evidence="5" id="KW-1185">Reference proteome</keyword>
<dbReference type="InterPro" id="IPR050498">
    <property type="entry name" value="Ycf3"/>
</dbReference>
<name>A0A4Q7E2I5_9CYAN</name>
<dbReference type="SUPFAM" id="SSF48452">
    <property type="entry name" value="TPR-like"/>
    <property type="match status" value="1"/>
</dbReference>
<dbReference type="Proteomes" id="UP000292459">
    <property type="component" value="Unassembled WGS sequence"/>
</dbReference>
<sequence length="237" mass="26886">MSKRVYRPDSAANQNAVEQCRDLVAASVIAPHKLPRCLPESARLMRQQAQQAIRRGDYSQAIAALNRLIIHQGARAEDFNNRGLVHLWNGQLYKAIRDFDHAIALNPELAAAYNNRANYYAAMGDFERALADYEQTIDLNPFHVRARINQGITLRELACYDAALESFDNALLFNQNLGEAYAERGRTYHLRGDWNCAIADYRRALQALATIDAETRLNLNSCRYRVMNWLSELSVAA</sequence>
<dbReference type="PROSITE" id="PS50293">
    <property type="entry name" value="TPR_REGION"/>
    <property type="match status" value="1"/>
</dbReference>
<dbReference type="EMBL" id="QVFV01000009">
    <property type="protein sequence ID" value="RZM75252.1"/>
    <property type="molecule type" value="Genomic_DNA"/>
</dbReference>